<proteinExistence type="predicted"/>
<keyword evidence="6" id="KW-1185">Reference proteome</keyword>
<name>A0AAD4CU08_ASPNN</name>
<gene>
    <name evidence="5" type="ORF">FE257_001097</name>
</gene>
<reference evidence="5" key="1">
    <citation type="journal article" date="2019" name="Beilstein J. Org. Chem.">
        <title>Nanangenines: drimane sesquiterpenoids as the dominant metabolite cohort of a novel Australian fungus, Aspergillus nanangensis.</title>
        <authorList>
            <person name="Lacey H.J."/>
            <person name="Gilchrist C.L.M."/>
            <person name="Crombie A."/>
            <person name="Kalaitzis J.A."/>
            <person name="Vuong D."/>
            <person name="Rutledge P.J."/>
            <person name="Turner P."/>
            <person name="Pitt J.I."/>
            <person name="Lacey E."/>
            <person name="Chooi Y.H."/>
            <person name="Piggott A.M."/>
        </authorList>
    </citation>
    <scope>NUCLEOTIDE SEQUENCE</scope>
    <source>
        <strain evidence="5">MST-FP2251</strain>
    </source>
</reference>
<dbReference type="Pfam" id="PF00350">
    <property type="entry name" value="Dynamin_N"/>
    <property type="match status" value="1"/>
</dbReference>
<comment type="caution">
    <text evidence="5">The sequence shown here is derived from an EMBL/GenBank/DDBJ whole genome shotgun (WGS) entry which is preliminary data.</text>
</comment>
<dbReference type="GO" id="GO:0000266">
    <property type="term" value="P:mitochondrial fission"/>
    <property type="evidence" value="ECO:0007669"/>
    <property type="project" value="TreeGrafter"/>
</dbReference>
<dbReference type="PROSITE" id="PS51718">
    <property type="entry name" value="G_DYNAMIN_2"/>
    <property type="match status" value="1"/>
</dbReference>
<dbReference type="GO" id="GO:0008017">
    <property type="term" value="F:microtubule binding"/>
    <property type="evidence" value="ECO:0007669"/>
    <property type="project" value="TreeGrafter"/>
</dbReference>
<dbReference type="GO" id="GO:0005525">
    <property type="term" value="F:GTP binding"/>
    <property type="evidence" value="ECO:0007669"/>
    <property type="project" value="InterPro"/>
</dbReference>
<keyword evidence="2" id="KW-0342">GTP-binding</keyword>
<dbReference type="PROSITE" id="PS51388">
    <property type="entry name" value="GED"/>
    <property type="match status" value="1"/>
</dbReference>
<dbReference type="InterPro" id="IPR000375">
    <property type="entry name" value="Dynamin_stalk"/>
</dbReference>
<evidence type="ECO:0000259" key="4">
    <source>
        <dbReference type="PROSITE" id="PS51718"/>
    </source>
</evidence>
<dbReference type="AlphaFoldDB" id="A0AAD4CU08"/>
<feature type="domain" description="GED" evidence="3">
    <location>
        <begin position="626"/>
        <end position="710"/>
    </location>
</feature>
<dbReference type="InterPro" id="IPR001401">
    <property type="entry name" value="Dynamin_GTPase"/>
</dbReference>
<protein>
    <recommendedName>
        <fullName evidence="7">Dynamin GTPase</fullName>
    </recommendedName>
</protein>
<sequence length="710" mass="80095">MDTPSENDWIPLDTDQVQNGLGLESFRLSERLNQVDRVRANGVGDHIALPQLVVCGDQSAGKSSVLEGISGIPFPRQDGVCTRFATEIILRHEPTHQRNTATIIPHKSRTEDEKAKLIAFRRDVSNLADLPGIIDEAAKLIGVQGADCSSDAPTFAADVLRLEVVGDTGLHLTLVDLPGLIAVSENEEDVQLVGNLVNSYLEESRTIILTVVPASSDVDTQSIIQRARCYDKEGLRTVGIITKPDLINDGAETRVARLANNADRTKLNLGFFLLRNPRPIDLERGMSTVERQQMETEFFASPPWNRLGLDPSRVGISNLRAFLQDLLGRHIERELPKVRRDVAQLLDDINKELMDLGTERTSPAQIRMYLTRIGTNFQNLVTAGVEGIYGSRDGFFHEIQDEKEWHRLRAAIHKENGRFANYMRLHGQKRKIVLEEHQEDTGSEIGQILVTKKQMSTWIKDIYHRTRGRELPGNYNHALLGELFHSQSSRWGDIARNHVTTIADLVFRFVQSVSEFVIKDTNARENVFRHIIAKLDENSQCAFNELKKLVDDEAGCPITYNHYYTDNVQKARNDRLRQDLGTSLNNAINDDWNGRFHVNNSSDEISRLVTSLQNHGIIVDMDERACSEAQIDLDAYYKVAMKTFVDNVCRQVIERHILAKLPGAFNPMTVISYSDKDLRCLAAESPTLSQRRVEARQLQEALEASLVELR</sequence>
<dbReference type="Proteomes" id="UP001194746">
    <property type="component" value="Unassembled WGS sequence"/>
</dbReference>
<organism evidence="5 6">
    <name type="scientific">Aspergillus nanangensis</name>
    <dbReference type="NCBI Taxonomy" id="2582783"/>
    <lineage>
        <taxon>Eukaryota</taxon>
        <taxon>Fungi</taxon>
        <taxon>Dikarya</taxon>
        <taxon>Ascomycota</taxon>
        <taxon>Pezizomycotina</taxon>
        <taxon>Eurotiomycetes</taxon>
        <taxon>Eurotiomycetidae</taxon>
        <taxon>Eurotiales</taxon>
        <taxon>Aspergillaceae</taxon>
        <taxon>Aspergillus</taxon>
        <taxon>Aspergillus subgen. Circumdati</taxon>
    </lineage>
</organism>
<evidence type="ECO:0000313" key="6">
    <source>
        <dbReference type="Proteomes" id="UP001194746"/>
    </source>
</evidence>
<dbReference type="InterPro" id="IPR022812">
    <property type="entry name" value="Dynamin"/>
</dbReference>
<dbReference type="Gene3D" id="1.20.120.1240">
    <property type="entry name" value="Dynamin, middle domain"/>
    <property type="match status" value="1"/>
</dbReference>
<accession>A0AAD4CU08</accession>
<dbReference type="GO" id="GO:0005874">
    <property type="term" value="C:microtubule"/>
    <property type="evidence" value="ECO:0007669"/>
    <property type="project" value="TreeGrafter"/>
</dbReference>
<dbReference type="SMART" id="SM00053">
    <property type="entry name" value="DYNc"/>
    <property type="match status" value="1"/>
</dbReference>
<dbReference type="SUPFAM" id="SSF52540">
    <property type="entry name" value="P-loop containing nucleoside triphosphate hydrolases"/>
    <property type="match status" value="1"/>
</dbReference>
<dbReference type="GO" id="GO:0048312">
    <property type="term" value="P:intracellular distribution of mitochondria"/>
    <property type="evidence" value="ECO:0007669"/>
    <property type="project" value="TreeGrafter"/>
</dbReference>
<evidence type="ECO:0000313" key="5">
    <source>
        <dbReference type="EMBL" id="KAF9892695.1"/>
    </source>
</evidence>
<dbReference type="PRINTS" id="PR00195">
    <property type="entry name" value="DYNAMIN"/>
</dbReference>
<dbReference type="GO" id="GO:0016020">
    <property type="term" value="C:membrane"/>
    <property type="evidence" value="ECO:0007669"/>
    <property type="project" value="TreeGrafter"/>
</dbReference>
<keyword evidence="1" id="KW-0547">Nucleotide-binding</keyword>
<dbReference type="GO" id="GO:0005739">
    <property type="term" value="C:mitochondrion"/>
    <property type="evidence" value="ECO:0007669"/>
    <property type="project" value="TreeGrafter"/>
</dbReference>
<dbReference type="Gene3D" id="3.40.50.300">
    <property type="entry name" value="P-loop containing nucleotide triphosphate hydrolases"/>
    <property type="match status" value="1"/>
</dbReference>
<dbReference type="PANTHER" id="PTHR11566">
    <property type="entry name" value="DYNAMIN"/>
    <property type="match status" value="1"/>
</dbReference>
<dbReference type="GO" id="GO:0016559">
    <property type="term" value="P:peroxisome fission"/>
    <property type="evidence" value="ECO:0007669"/>
    <property type="project" value="TreeGrafter"/>
</dbReference>
<dbReference type="Pfam" id="PF01031">
    <property type="entry name" value="Dynamin_M"/>
    <property type="match status" value="1"/>
</dbReference>
<dbReference type="GO" id="GO:0003924">
    <property type="term" value="F:GTPase activity"/>
    <property type="evidence" value="ECO:0007669"/>
    <property type="project" value="InterPro"/>
</dbReference>
<dbReference type="PANTHER" id="PTHR11566:SF21">
    <property type="entry name" value="DYNAMIN RELATED PROTEIN 1, ISOFORM A"/>
    <property type="match status" value="1"/>
</dbReference>
<dbReference type="InterPro" id="IPR030381">
    <property type="entry name" value="G_DYNAMIN_dom"/>
</dbReference>
<dbReference type="InterPro" id="IPR020850">
    <property type="entry name" value="GED_dom"/>
</dbReference>
<evidence type="ECO:0008006" key="7">
    <source>
        <dbReference type="Google" id="ProtNLM"/>
    </source>
</evidence>
<evidence type="ECO:0000256" key="2">
    <source>
        <dbReference type="ARBA" id="ARBA00023134"/>
    </source>
</evidence>
<dbReference type="CDD" id="cd08771">
    <property type="entry name" value="DLP_1"/>
    <property type="match status" value="1"/>
</dbReference>
<evidence type="ECO:0000259" key="3">
    <source>
        <dbReference type="PROSITE" id="PS51388"/>
    </source>
</evidence>
<dbReference type="GO" id="GO:0006897">
    <property type="term" value="P:endocytosis"/>
    <property type="evidence" value="ECO:0007669"/>
    <property type="project" value="TreeGrafter"/>
</dbReference>
<evidence type="ECO:0000256" key="1">
    <source>
        <dbReference type="ARBA" id="ARBA00022741"/>
    </source>
</evidence>
<dbReference type="InterPro" id="IPR027417">
    <property type="entry name" value="P-loop_NTPase"/>
</dbReference>
<reference evidence="5" key="2">
    <citation type="submission" date="2020-02" db="EMBL/GenBank/DDBJ databases">
        <authorList>
            <person name="Gilchrist C.L.M."/>
            <person name="Chooi Y.-H."/>
        </authorList>
    </citation>
    <scope>NUCLEOTIDE SEQUENCE</scope>
    <source>
        <strain evidence="5">MST-FP2251</strain>
    </source>
</reference>
<dbReference type="EMBL" id="VCAU01000011">
    <property type="protein sequence ID" value="KAF9892695.1"/>
    <property type="molecule type" value="Genomic_DNA"/>
</dbReference>
<feature type="domain" description="Dynamin-type G" evidence="4">
    <location>
        <begin position="46"/>
        <end position="336"/>
    </location>
</feature>
<dbReference type="FunFam" id="3.40.50.300:FF:001425">
    <property type="entry name" value="Dynamin GTPase, putative"/>
    <property type="match status" value="1"/>
</dbReference>
<dbReference type="InterPro" id="IPR045063">
    <property type="entry name" value="Dynamin_N"/>
</dbReference>